<dbReference type="OrthoDB" id="9814400at2"/>
<proteinExistence type="predicted"/>
<organism evidence="4 5">
    <name type="scientific">Myroides albus</name>
    <dbReference type="NCBI Taxonomy" id="2562892"/>
    <lineage>
        <taxon>Bacteria</taxon>
        <taxon>Pseudomonadati</taxon>
        <taxon>Bacteroidota</taxon>
        <taxon>Flavobacteriia</taxon>
        <taxon>Flavobacteriales</taxon>
        <taxon>Flavobacteriaceae</taxon>
        <taxon>Myroides</taxon>
    </lineage>
</organism>
<evidence type="ECO:0000259" key="3">
    <source>
        <dbReference type="PROSITE" id="PS51459"/>
    </source>
</evidence>
<evidence type="ECO:0000313" key="4">
    <source>
        <dbReference type="EMBL" id="MTG98821.1"/>
    </source>
</evidence>
<comment type="caution">
    <text evidence="4">The sequence shown here is derived from an EMBL/GenBank/DDBJ whole genome shotgun (WGS) entry which is preliminary data.</text>
</comment>
<dbReference type="SUPFAM" id="SSF140931">
    <property type="entry name" value="Fic-like"/>
    <property type="match status" value="1"/>
</dbReference>
<dbReference type="RefSeq" id="WP_155092837.1">
    <property type="nucleotide sequence ID" value="NZ_WMJX01000031.1"/>
</dbReference>
<keyword evidence="2" id="KW-0175">Coiled coil</keyword>
<dbReference type="InterPro" id="IPR040198">
    <property type="entry name" value="Fido_containing"/>
</dbReference>
<dbReference type="EMBL" id="WMJX01000031">
    <property type="protein sequence ID" value="MTG98821.1"/>
    <property type="molecule type" value="Genomic_DNA"/>
</dbReference>
<keyword evidence="5" id="KW-1185">Reference proteome</keyword>
<dbReference type="Proteomes" id="UP000438760">
    <property type="component" value="Unassembled WGS sequence"/>
</dbReference>
<gene>
    <name evidence="4" type="ORF">GJV76_11880</name>
</gene>
<feature type="domain" description="Fido" evidence="3">
    <location>
        <begin position="97"/>
        <end position="249"/>
    </location>
</feature>
<dbReference type="AlphaFoldDB" id="A0A6I3LQ79"/>
<protein>
    <submittedName>
        <fullName evidence="4">Fic family protein</fullName>
    </submittedName>
</protein>
<evidence type="ECO:0000256" key="2">
    <source>
        <dbReference type="SAM" id="Coils"/>
    </source>
</evidence>
<dbReference type="Pfam" id="PF02661">
    <property type="entry name" value="Fic"/>
    <property type="match status" value="1"/>
</dbReference>
<sequence>MTYSEIKVKIDSLKQQVETQGGVNSEQLQKLYHKYRLECNYFSNYAEGNTLAKEEVRSMIDGLVTVDKKPLKDLMEIKKHDEVLKELLGGSLVDSHLSEKYIKELHAKLMYEEDSDRRAELGQWKQTDNSMSTYKGEKYTFVAASAVKKEMRELINRTNEAIDYILKGKKYAPHPIDVALNFHVDFLKVSPFDRGNGLVARLLSNQILIAFVYTPFWITDKEQELYVKYLTDVLCYDEPKDDLFTHIGQQILRSQQMIVDIQEGKSIEESEKFYNQIEMLKRQLKAKEEEKSKVKSAEWLESIFVHSIRPLFTEVELQVLESFGDLFGEIEGQYTLDVSEEEVLEGEEVLVNVTQEGEEETIATEEDAVEEDAVEEDVVEEDVVEEDASAVTEEDNVEEASTVQEEDLAEELLHVFDLDNPHIAWDRAEEIHSVIRLGGFKLIEGAAAIEVGVSCRFTELTYVIDLGDGTVFEKEYDQQLETAEIKAVTDYTCETIVKKINAL</sequence>
<name>A0A6I3LQ79_9FLAO</name>
<reference evidence="4 5" key="1">
    <citation type="submission" date="2019-11" db="EMBL/GenBank/DDBJ databases">
        <title>Genome of Strain BIT-d1.</title>
        <authorList>
            <person name="Yang Y."/>
        </authorList>
    </citation>
    <scope>NUCLEOTIDE SEQUENCE [LARGE SCALE GENOMIC DNA]</scope>
    <source>
        <strain evidence="4 5">BIT-d1</strain>
    </source>
</reference>
<evidence type="ECO:0000256" key="1">
    <source>
        <dbReference type="PIRSR" id="PIRSR640198-3"/>
    </source>
</evidence>
<feature type="coiled-coil region" evidence="2">
    <location>
        <begin position="270"/>
        <end position="297"/>
    </location>
</feature>
<dbReference type="InterPro" id="IPR036597">
    <property type="entry name" value="Fido-like_dom_sf"/>
</dbReference>
<accession>A0A6I3LQ79</accession>
<dbReference type="PANTHER" id="PTHR13504">
    <property type="entry name" value="FIDO DOMAIN-CONTAINING PROTEIN DDB_G0283145"/>
    <property type="match status" value="1"/>
</dbReference>
<dbReference type="InterPro" id="IPR003812">
    <property type="entry name" value="Fido"/>
</dbReference>
<dbReference type="Gene3D" id="1.10.3290.10">
    <property type="entry name" value="Fido-like domain"/>
    <property type="match status" value="1"/>
</dbReference>
<dbReference type="PANTHER" id="PTHR13504:SF38">
    <property type="entry name" value="FIDO DOMAIN-CONTAINING PROTEIN"/>
    <property type="match status" value="1"/>
</dbReference>
<feature type="site" description="Important for autoinhibition of adenylyltransferase activity" evidence="1">
    <location>
        <position position="47"/>
    </location>
</feature>
<dbReference type="PROSITE" id="PS51459">
    <property type="entry name" value="FIDO"/>
    <property type="match status" value="1"/>
</dbReference>
<evidence type="ECO:0000313" key="5">
    <source>
        <dbReference type="Proteomes" id="UP000438760"/>
    </source>
</evidence>